<dbReference type="SMART" id="SM00278">
    <property type="entry name" value="HhH1"/>
    <property type="match status" value="4"/>
</dbReference>
<feature type="domain" description="Helix-hairpin-helix DNA-binding motif class 1" evidence="2">
    <location>
        <begin position="5"/>
        <end position="24"/>
    </location>
</feature>
<dbReference type="OrthoDB" id="308309at2157"/>
<dbReference type="GO" id="GO:0006281">
    <property type="term" value="P:DNA repair"/>
    <property type="evidence" value="ECO:0007669"/>
    <property type="project" value="InterPro"/>
</dbReference>
<dbReference type="Proteomes" id="UP000011680">
    <property type="component" value="Unassembled WGS sequence"/>
</dbReference>
<reference evidence="3 4" key="1">
    <citation type="journal article" date="2014" name="PLoS Genet.">
        <title>Phylogenetically driven sequencing of extremely halophilic archaea reveals strategies for static and dynamic osmo-response.</title>
        <authorList>
            <person name="Becker E.A."/>
            <person name="Seitzer P.M."/>
            <person name="Tritt A."/>
            <person name="Larsen D."/>
            <person name="Krusor M."/>
            <person name="Yao A.I."/>
            <person name="Wu D."/>
            <person name="Madern D."/>
            <person name="Eisen J.A."/>
            <person name="Darling A.E."/>
            <person name="Facciotti M.T."/>
        </authorList>
    </citation>
    <scope>NUCLEOTIDE SEQUENCE [LARGE SCALE GENOMIC DNA]</scope>
    <source>
        <strain evidence="3 4">JCM 13552</strain>
    </source>
</reference>
<dbReference type="eggNOG" id="arCOG07496">
    <property type="taxonomic scope" value="Archaea"/>
</dbReference>
<dbReference type="PANTHER" id="PTHR30121:SF12">
    <property type="entry name" value="TYPE IV SECRETION SYSTEM PROTEIN CAGE"/>
    <property type="match status" value="1"/>
</dbReference>
<dbReference type="GO" id="GO:0003677">
    <property type="term" value="F:DNA binding"/>
    <property type="evidence" value="ECO:0007669"/>
    <property type="project" value="InterPro"/>
</dbReference>
<dbReference type="GO" id="GO:0000166">
    <property type="term" value="F:nucleotide binding"/>
    <property type="evidence" value="ECO:0007669"/>
    <property type="project" value="InterPro"/>
</dbReference>
<feature type="compositionally biased region" description="Low complexity" evidence="1">
    <location>
        <begin position="82"/>
        <end position="99"/>
    </location>
</feature>
<dbReference type="Pfam" id="PF01935">
    <property type="entry name" value="DUF87"/>
    <property type="match status" value="1"/>
</dbReference>
<protein>
    <submittedName>
        <fullName evidence="3">Transfer complex protein</fullName>
    </submittedName>
</protein>
<dbReference type="PATRIC" id="fig|1227457.3.peg.356"/>
<dbReference type="SUPFAM" id="SSF47794">
    <property type="entry name" value="Rad51 N-terminal domain-like"/>
    <property type="match status" value="2"/>
</dbReference>
<feature type="domain" description="Helix-hairpin-helix DNA-binding motif class 1" evidence="2">
    <location>
        <begin position="134"/>
        <end position="153"/>
    </location>
</feature>
<dbReference type="RefSeq" id="WP_007737071.1">
    <property type="nucleotide sequence ID" value="NZ_AOMF01000037.1"/>
</dbReference>
<dbReference type="InterPro" id="IPR002789">
    <property type="entry name" value="HerA_central"/>
</dbReference>
<feature type="domain" description="Helix-hairpin-helix DNA-binding motif class 1" evidence="2">
    <location>
        <begin position="38"/>
        <end position="57"/>
    </location>
</feature>
<keyword evidence="4" id="KW-1185">Reference proteome</keyword>
<feature type="region of interest" description="Disordered" evidence="1">
    <location>
        <begin position="191"/>
        <end position="256"/>
    </location>
</feature>
<dbReference type="Gene3D" id="3.40.50.300">
    <property type="entry name" value="P-loop containing nucleotide triphosphate hydrolases"/>
    <property type="match status" value="2"/>
</dbReference>
<dbReference type="PANTHER" id="PTHR30121">
    <property type="entry name" value="UNCHARACTERIZED PROTEIN YJGR-RELATED"/>
    <property type="match status" value="1"/>
</dbReference>
<dbReference type="InterPro" id="IPR003583">
    <property type="entry name" value="Hlx-hairpin-Hlx_DNA-bd_motif"/>
</dbReference>
<proteinExistence type="predicted"/>
<feature type="compositionally biased region" description="Polar residues" evidence="1">
    <location>
        <begin position="333"/>
        <end position="353"/>
    </location>
</feature>
<accession>M0NEQ3</accession>
<dbReference type="AlphaFoldDB" id="M0NEQ3"/>
<dbReference type="Gene3D" id="1.10.150.20">
    <property type="entry name" value="5' to 3' exonuclease, C-terminal subdomain"/>
    <property type="match status" value="3"/>
</dbReference>
<dbReference type="InterPro" id="IPR027417">
    <property type="entry name" value="P-loop_NTPase"/>
</dbReference>
<dbReference type="eggNOG" id="arCOG00285">
    <property type="taxonomic scope" value="Archaea"/>
</dbReference>
<feature type="region of interest" description="Disordered" evidence="1">
    <location>
        <begin position="42"/>
        <end position="138"/>
    </location>
</feature>
<organism evidence="3 4">
    <name type="scientific">Halococcus thailandensis JCM 13552</name>
    <dbReference type="NCBI Taxonomy" id="1227457"/>
    <lineage>
        <taxon>Archaea</taxon>
        <taxon>Methanobacteriati</taxon>
        <taxon>Methanobacteriota</taxon>
        <taxon>Stenosarchaea group</taxon>
        <taxon>Halobacteria</taxon>
        <taxon>Halobacteriales</taxon>
        <taxon>Halococcaceae</taxon>
        <taxon>Halococcus</taxon>
    </lineage>
</organism>
<dbReference type="InterPro" id="IPR051162">
    <property type="entry name" value="T4SS_component"/>
</dbReference>
<feature type="domain" description="Helix-hairpin-helix DNA-binding motif class 1" evidence="2">
    <location>
        <begin position="784"/>
        <end position="803"/>
    </location>
</feature>
<dbReference type="InterPro" id="IPR010995">
    <property type="entry name" value="DNA_repair_Rad51/TF_NusA_a-hlx"/>
</dbReference>
<dbReference type="Pfam" id="PF14520">
    <property type="entry name" value="HHH_5"/>
    <property type="match status" value="2"/>
</dbReference>
<dbReference type="SUPFAM" id="SSF52540">
    <property type="entry name" value="P-loop containing nucleoside triphosphate hydrolases"/>
    <property type="match status" value="1"/>
</dbReference>
<evidence type="ECO:0000313" key="4">
    <source>
        <dbReference type="Proteomes" id="UP000011680"/>
    </source>
</evidence>
<sequence length="1100" mass="116862">MTDDRDVTAISGIGETRAEALAEVGFETVADVRAADPAALTDAKGIGESRADTLMSAVEEMETVQSEESADSPSGEPDADSESTAADTDTRTATTASASFSENGAEADQRGPIGRVKEAVSATLGSPRADADESDLTQIATVRPQKAAALREAGFETIGDLAHADQTALAAVEGVDEANAAYLQEAAAQLIETPAGDTEEIENSDAGDSRSVEDTEAENSGVAEDTDDEHGHAPQTEPHGGHGAATDTTADDADGVEAGIATKSAGAVKTAARAVANPASVIQDDGATAAENGTQPTAADGDQLGDEAIAEIADAADVSPSKARELIQNASENESVGLTADQSAATAGVTTENSDMEETYAADLIAPASLRLSPSSSQTSGVHTKTIYVEGYPEYAETKMFEQLFAESDHVDVDMSIHVGTHDRLDAIGHIRDAIEDLQVRVAQKDDESDVTIRDTTRRLEGHEDMYDTLSTGQDEAFDVGFYIILRGNSESDVEDAADTIETKLKTKQLTVKPADYAQQDGLMAGSPVGADRLDRTTTMMGGAVGSMYPFSSTSLIEPSGVLMGYHALTDSPIVMDRYERSNYNMIVAGELGAGKSFNTKLMLLRMLARDPETIVIIIDPRGEFSDLVDTLGGNRIAVGGTSPINPLEIEATPEHVRDEMDTNEYNPFRQGRSSAMDIFDSYFQMNSTAGEGGLSAERRSVLGFALDVTYAMCGFTTDPATHTNQSPVIPDVRSVLGAINRNPEPFIRLSNRPLQVTPDVVDELPGIDVANRRVTAGSSPEIAPVTALPEITESYADQLADAGIDTLGDLSASDPPTVARAADVRLSEADEWLEQAVTPGAYAEAPATGGATAAPDGGTNPAGTPAWMDDNEEIEIADQTVEDWENHASGLKIALAPFRPGGALGHLGQPTDIDISDANVTLLDFQAADTETEMSLMTKVLFNAIYERAKTSEKRIVLPIDEAWRLIKNSESLTWLQQGTRFSRHHDLSIQFITQTLDEFYDREDAKFILDNSATKLLHNLDGGLSDEQANHLKLTDREARYVNNATMGETGAGYSEALLMVKEEGKYPLRVEALSEEVPLIDPEAAEEMDIASNGGYT</sequence>
<gene>
    <name evidence="3" type="ORF">C451_02018</name>
</gene>
<dbReference type="EMBL" id="AOMF01000037">
    <property type="protein sequence ID" value="EMA56462.1"/>
    <property type="molecule type" value="Genomic_DNA"/>
</dbReference>
<evidence type="ECO:0000259" key="2">
    <source>
        <dbReference type="SMART" id="SM00278"/>
    </source>
</evidence>
<evidence type="ECO:0000256" key="1">
    <source>
        <dbReference type="SAM" id="MobiDB-lite"/>
    </source>
</evidence>
<evidence type="ECO:0000313" key="3">
    <source>
        <dbReference type="EMBL" id="EMA56462.1"/>
    </source>
</evidence>
<feature type="region of interest" description="Disordered" evidence="1">
    <location>
        <begin position="333"/>
        <end position="354"/>
    </location>
</feature>
<comment type="caution">
    <text evidence="3">The sequence shown here is derived from an EMBL/GenBank/DDBJ whole genome shotgun (WGS) entry which is preliminary data.</text>
</comment>
<name>M0NEQ3_9EURY</name>
<dbReference type="STRING" id="1227457.C451_02018"/>